<reference evidence="1 2" key="1">
    <citation type="submission" date="2017-08" db="EMBL/GenBank/DDBJ databases">
        <title>Mesorhizobium wenxinae sp. nov., a novel rhizobial species isolated from root nodules of chickpea (Cicer arietinum L.).</title>
        <authorList>
            <person name="Zhang J."/>
        </authorList>
    </citation>
    <scope>NUCLEOTIDE SEQUENCE [LARGE SCALE GENOMIC DNA]</scope>
    <source>
        <strain evidence="1 2">SDW018</strain>
    </source>
</reference>
<dbReference type="OrthoDB" id="559153at2"/>
<accession>A0A271LVT3</accession>
<dbReference type="RefSeq" id="WP_095490916.1">
    <property type="nucleotide sequence ID" value="NZ_NPKJ01000006.1"/>
</dbReference>
<name>A0A271LVT3_9HYPH</name>
<keyword evidence="2" id="KW-1185">Reference proteome</keyword>
<proteinExistence type="predicted"/>
<protein>
    <submittedName>
        <fullName evidence="1">Uncharacterized protein</fullName>
    </submittedName>
</protein>
<evidence type="ECO:0000313" key="2">
    <source>
        <dbReference type="Proteomes" id="UP000216442"/>
    </source>
</evidence>
<gene>
    <name evidence="1" type="ORF">CIT26_01485</name>
</gene>
<organism evidence="1 2">
    <name type="scientific">Mesorhizobium temperatum</name>
    <dbReference type="NCBI Taxonomy" id="241416"/>
    <lineage>
        <taxon>Bacteria</taxon>
        <taxon>Pseudomonadati</taxon>
        <taxon>Pseudomonadota</taxon>
        <taxon>Alphaproteobacteria</taxon>
        <taxon>Hyphomicrobiales</taxon>
        <taxon>Phyllobacteriaceae</taxon>
        <taxon>Mesorhizobium</taxon>
    </lineage>
</organism>
<evidence type="ECO:0000313" key="1">
    <source>
        <dbReference type="EMBL" id="PAQ12281.1"/>
    </source>
</evidence>
<comment type="caution">
    <text evidence="1">The sequence shown here is derived from an EMBL/GenBank/DDBJ whole genome shotgun (WGS) entry which is preliminary data.</text>
</comment>
<sequence length="109" mass="11770">MPKLLFEYRRRENRKALGIDAGECGSNPISTLKPSDNAGLGLARALSVVNYLRQLPELSSLDVTFIPMSGGQLIMPGDTVTGRDQCGCDSCQKTYRGTGEEARSINSGF</sequence>
<dbReference type="Proteomes" id="UP000216442">
    <property type="component" value="Unassembled WGS sequence"/>
</dbReference>
<dbReference type="AlphaFoldDB" id="A0A271LVT3"/>
<dbReference type="EMBL" id="NPKJ01000006">
    <property type="protein sequence ID" value="PAQ12281.1"/>
    <property type="molecule type" value="Genomic_DNA"/>
</dbReference>